<dbReference type="SUPFAM" id="SSF53448">
    <property type="entry name" value="Nucleotide-diphospho-sugar transferases"/>
    <property type="match status" value="1"/>
</dbReference>
<name>A0ABT7F864_9RHOB</name>
<accession>A0ABT7F864</accession>
<dbReference type="RefSeq" id="WP_284483318.1">
    <property type="nucleotide sequence ID" value="NZ_JASNJD010000033.1"/>
</dbReference>
<evidence type="ECO:0000313" key="1">
    <source>
        <dbReference type="EMBL" id="MDK3020802.1"/>
    </source>
</evidence>
<organism evidence="1 2">
    <name type="scientific">Pseudodonghicola flavimaris</name>
    <dbReference type="NCBI Taxonomy" id="3050036"/>
    <lineage>
        <taxon>Bacteria</taxon>
        <taxon>Pseudomonadati</taxon>
        <taxon>Pseudomonadota</taxon>
        <taxon>Alphaproteobacteria</taxon>
        <taxon>Rhodobacterales</taxon>
        <taxon>Paracoccaceae</taxon>
        <taxon>Pseudodonghicola</taxon>
    </lineage>
</organism>
<evidence type="ECO:0000313" key="2">
    <source>
        <dbReference type="Proteomes" id="UP001243757"/>
    </source>
</evidence>
<gene>
    <name evidence="1" type="ORF">QO033_24260</name>
</gene>
<keyword evidence="2" id="KW-1185">Reference proteome</keyword>
<dbReference type="Gene3D" id="3.90.550.60">
    <property type="match status" value="1"/>
</dbReference>
<evidence type="ECO:0008006" key="3">
    <source>
        <dbReference type="Google" id="ProtNLM"/>
    </source>
</evidence>
<dbReference type="Proteomes" id="UP001243757">
    <property type="component" value="Unassembled WGS sequence"/>
</dbReference>
<sequence length="609" mass="69105">MPDQSPAPAVTKLQSLIWPEQGICTERDLYVRLHGPAGLSAEDGMVHFAVDGRAEFNTWFNLFNIGKWQHNCALSDLRLSLEGTGQFEVSVFLALPERSWERLVNQVVSLSAKAPTELDLAALFDLELTEGVLFFELRALSRGKLTAADWVTADAPRRTPELMLSITTFKREAAVQRTARRFETYIAGSPLKDHIRLTVVDNGQSVRIAESDHITVVPNANLGGAGGFSRGLLAARDSGASHCLFMDDDASVHMDSLDRTWRFLAYAIDPATAVAGAMINASHRWAIWENGAVFNTRCLPLYMGTDLRDPGQSFGMEYATTGPAPDRFYGGWWYFAFPVDKVVHQPFPFFVRGDDVSFSLVHDFDIVTLNGVVSFQDSFTDKESPLTWYLDLRSHMAHHLSLPSMEIGAMRTLKIAAWFFLRNLPRMHYETIQAINLALEDVLKGPEFFDNNADMAQRRADIKALTQEEAWTPAPRDLPTSKWRMNPRNRWIRFFMKITLNGHLLPFFRRFGNHPVLEAGDRGSIFWAWGAARITYLSADKRKWYTVTHSKRKFLREAARFTGLALQFLRRYPELLQMYRKGYDDLTTETYWRAKLEMTPETAPAKAAG</sequence>
<comment type="caution">
    <text evidence="1">The sequence shown here is derived from an EMBL/GenBank/DDBJ whole genome shotgun (WGS) entry which is preliminary data.</text>
</comment>
<dbReference type="EMBL" id="JASNJD010000033">
    <property type="protein sequence ID" value="MDK3020802.1"/>
    <property type="molecule type" value="Genomic_DNA"/>
</dbReference>
<reference evidence="1 2" key="1">
    <citation type="submission" date="2023-05" db="EMBL/GenBank/DDBJ databases">
        <title>Pseudodonghicola sp. nov.</title>
        <authorList>
            <person name="Huang J."/>
        </authorList>
    </citation>
    <scope>NUCLEOTIDE SEQUENCE [LARGE SCALE GENOMIC DNA]</scope>
    <source>
        <strain evidence="1 2">IC7</strain>
    </source>
</reference>
<protein>
    <recommendedName>
        <fullName evidence="3">Glycosyltransferase family 2 protein</fullName>
    </recommendedName>
</protein>
<proteinExistence type="predicted"/>
<dbReference type="InterPro" id="IPR029044">
    <property type="entry name" value="Nucleotide-diphossugar_trans"/>
</dbReference>